<evidence type="ECO:0000313" key="1">
    <source>
        <dbReference type="EMBL" id="KNC79830.1"/>
    </source>
</evidence>
<dbReference type="AlphaFoldDB" id="A0A0L0FSS0"/>
<reference evidence="1 2" key="1">
    <citation type="submission" date="2011-02" db="EMBL/GenBank/DDBJ databases">
        <title>The Genome Sequence of Sphaeroforma arctica JP610.</title>
        <authorList>
            <consortium name="The Broad Institute Genome Sequencing Platform"/>
            <person name="Russ C."/>
            <person name="Cuomo C."/>
            <person name="Young S.K."/>
            <person name="Zeng Q."/>
            <person name="Gargeya S."/>
            <person name="Alvarado L."/>
            <person name="Berlin A."/>
            <person name="Chapman S.B."/>
            <person name="Chen Z."/>
            <person name="Freedman E."/>
            <person name="Gellesch M."/>
            <person name="Goldberg J."/>
            <person name="Griggs A."/>
            <person name="Gujja S."/>
            <person name="Heilman E."/>
            <person name="Heiman D."/>
            <person name="Howarth C."/>
            <person name="Mehta T."/>
            <person name="Neiman D."/>
            <person name="Pearson M."/>
            <person name="Roberts A."/>
            <person name="Saif S."/>
            <person name="Shea T."/>
            <person name="Shenoy N."/>
            <person name="Sisk P."/>
            <person name="Stolte C."/>
            <person name="Sykes S."/>
            <person name="White J."/>
            <person name="Yandava C."/>
            <person name="Burger G."/>
            <person name="Gray M.W."/>
            <person name="Holland P.W.H."/>
            <person name="King N."/>
            <person name="Lang F.B.F."/>
            <person name="Roger A.J."/>
            <person name="Ruiz-Trillo I."/>
            <person name="Haas B."/>
            <person name="Nusbaum C."/>
            <person name="Birren B."/>
        </authorList>
    </citation>
    <scope>NUCLEOTIDE SEQUENCE [LARGE SCALE GENOMIC DNA]</scope>
    <source>
        <strain evidence="1 2">JP610</strain>
    </source>
</reference>
<evidence type="ECO:0000313" key="2">
    <source>
        <dbReference type="Proteomes" id="UP000054560"/>
    </source>
</evidence>
<dbReference type="SUPFAM" id="SSF56672">
    <property type="entry name" value="DNA/RNA polymerases"/>
    <property type="match status" value="1"/>
</dbReference>
<dbReference type="RefSeq" id="XP_014153732.1">
    <property type="nucleotide sequence ID" value="XM_014298257.1"/>
</dbReference>
<gene>
    <name evidence="1" type="ORF">SARC_07790</name>
</gene>
<proteinExistence type="predicted"/>
<name>A0A0L0FSS0_9EUKA</name>
<organism evidence="1 2">
    <name type="scientific">Sphaeroforma arctica JP610</name>
    <dbReference type="NCBI Taxonomy" id="667725"/>
    <lineage>
        <taxon>Eukaryota</taxon>
        <taxon>Ichthyosporea</taxon>
        <taxon>Ichthyophonida</taxon>
        <taxon>Sphaeroforma</taxon>
    </lineage>
</organism>
<keyword evidence="2" id="KW-1185">Reference proteome</keyword>
<accession>A0A0L0FSS0</accession>
<dbReference type="EMBL" id="KQ242237">
    <property type="protein sequence ID" value="KNC79830.1"/>
    <property type="molecule type" value="Genomic_DNA"/>
</dbReference>
<dbReference type="GeneID" id="25908294"/>
<dbReference type="Proteomes" id="UP000054560">
    <property type="component" value="Unassembled WGS sequence"/>
</dbReference>
<protein>
    <submittedName>
        <fullName evidence="1">Uncharacterized protein</fullName>
    </submittedName>
</protein>
<dbReference type="InterPro" id="IPR043502">
    <property type="entry name" value="DNA/RNA_pol_sf"/>
</dbReference>
<sequence length="179" mass="20758">MAVTELTRLEIQGIIRKCQESEAYPVHQALMILKSDGLRARRILNPESFNSHVEKKNFRAEGLERLAQIARSGNTAMSADIKDGFYALAVENPRLWQFRDHTGQLWFSPAWFNLLMNIMRKVLRTKGICIILLELADGKGYWVKPVRKLQHLGVVIDLRNNKIRMTDEFKKNKYSDSEQ</sequence>